<evidence type="ECO:0000256" key="1">
    <source>
        <dbReference type="SAM" id="MobiDB-lite"/>
    </source>
</evidence>
<organism evidence="2 3">
    <name type="scientific">Saguinus oedipus</name>
    <name type="common">Cotton-top tamarin</name>
    <name type="synonym">Oedipomidas oedipus</name>
    <dbReference type="NCBI Taxonomy" id="9490"/>
    <lineage>
        <taxon>Eukaryota</taxon>
        <taxon>Metazoa</taxon>
        <taxon>Chordata</taxon>
        <taxon>Craniata</taxon>
        <taxon>Vertebrata</taxon>
        <taxon>Euteleostomi</taxon>
        <taxon>Mammalia</taxon>
        <taxon>Eutheria</taxon>
        <taxon>Euarchontoglires</taxon>
        <taxon>Primates</taxon>
        <taxon>Haplorrhini</taxon>
        <taxon>Platyrrhini</taxon>
        <taxon>Cebidae</taxon>
        <taxon>Callitrichinae</taxon>
        <taxon>Saguinus</taxon>
    </lineage>
</organism>
<evidence type="ECO:0000313" key="3">
    <source>
        <dbReference type="Proteomes" id="UP001266305"/>
    </source>
</evidence>
<comment type="caution">
    <text evidence="2">The sequence shown here is derived from an EMBL/GenBank/DDBJ whole genome shotgun (WGS) entry which is preliminary data.</text>
</comment>
<gene>
    <name evidence="2" type="ORF">P7K49_030318</name>
</gene>
<accession>A0ABQ9U1W3</accession>
<protein>
    <submittedName>
        <fullName evidence="2">Uncharacterized protein</fullName>
    </submittedName>
</protein>
<keyword evidence="3" id="KW-1185">Reference proteome</keyword>
<dbReference type="EMBL" id="JASSZA010000016">
    <property type="protein sequence ID" value="KAK2091034.1"/>
    <property type="molecule type" value="Genomic_DNA"/>
</dbReference>
<sequence>MAHLVKTGTHDNRSWPGAPPLPSHTQRGRSPVPTPGLTEQGLKELKPDQEVEAQVGASTAPAEAALGRHEQSQHASWRPLAAAHALVLVLAGTR</sequence>
<dbReference type="Proteomes" id="UP001266305">
    <property type="component" value="Unassembled WGS sequence"/>
</dbReference>
<proteinExistence type="predicted"/>
<evidence type="ECO:0000313" key="2">
    <source>
        <dbReference type="EMBL" id="KAK2091034.1"/>
    </source>
</evidence>
<reference evidence="2 3" key="1">
    <citation type="submission" date="2023-05" db="EMBL/GenBank/DDBJ databases">
        <title>B98-5 Cell Line De Novo Hybrid Assembly: An Optical Mapping Approach.</title>
        <authorList>
            <person name="Kananen K."/>
            <person name="Auerbach J.A."/>
            <person name="Kautto E."/>
            <person name="Blachly J.S."/>
        </authorList>
    </citation>
    <scope>NUCLEOTIDE SEQUENCE [LARGE SCALE GENOMIC DNA]</scope>
    <source>
        <strain evidence="2">B95-8</strain>
        <tissue evidence="2">Cell line</tissue>
    </source>
</reference>
<feature type="region of interest" description="Disordered" evidence="1">
    <location>
        <begin position="1"/>
        <end position="77"/>
    </location>
</feature>
<name>A0ABQ9U1W3_SAGOE</name>